<keyword evidence="2" id="KW-1185">Reference proteome</keyword>
<gene>
    <name evidence="1" type="ORF">C448_13681</name>
</gene>
<proteinExistence type="predicted"/>
<evidence type="ECO:0000313" key="2">
    <source>
        <dbReference type="Proteomes" id="UP000011568"/>
    </source>
</evidence>
<dbReference type="AlphaFoldDB" id="M0M4S9"/>
<reference evidence="1 2" key="1">
    <citation type="journal article" date="2014" name="PLoS Genet.">
        <title>Phylogenetically driven sequencing of extremely halophilic archaea reveals strategies for static and dynamic osmo-response.</title>
        <authorList>
            <person name="Becker E.A."/>
            <person name="Seitzer P.M."/>
            <person name="Tritt A."/>
            <person name="Larsen D."/>
            <person name="Krusor M."/>
            <person name="Yao A.I."/>
            <person name="Wu D."/>
            <person name="Madern D."/>
            <person name="Eisen J.A."/>
            <person name="Darling A.E."/>
            <person name="Facciotti M.T."/>
        </authorList>
    </citation>
    <scope>NUCLEOTIDE SEQUENCE [LARGE SCALE GENOMIC DNA]</scope>
    <source>
        <strain evidence="1 2">DSM 1307</strain>
    </source>
</reference>
<dbReference type="EMBL" id="AOMC01000152">
    <property type="protein sequence ID" value="EMA40403.1"/>
    <property type="molecule type" value="Genomic_DNA"/>
</dbReference>
<accession>M0M4S9</accession>
<name>M0M4S9_HALMO</name>
<dbReference type="InterPro" id="IPR052944">
    <property type="entry name" value="Sporulation_related"/>
</dbReference>
<dbReference type="PANTHER" id="PTHR37507:SF2">
    <property type="entry name" value="SPORULATION PROTEIN YDCC"/>
    <property type="match status" value="1"/>
</dbReference>
<organism evidence="1 2">
    <name type="scientific">Halococcus morrhuae DSM 1307</name>
    <dbReference type="NCBI Taxonomy" id="931277"/>
    <lineage>
        <taxon>Archaea</taxon>
        <taxon>Methanobacteriati</taxon>
        <taxon>Methanobacteriota</taxon>
        <taxon>Stenosarchaea group</taxon>
        <taxon>Halobacteria</taxon>
        <taxon>Halobacteriales</taxon>
        <taxon>Halococcaceae</taxon>
        <taxon>Halococcus</taxon>
    </lineage>
</organism>
<dbReference type="PATRIC" id="fig|931277.6.peg.2688"/>
<dbReference type="PANTHER" id="PTHR37507">
    <property type="entry name" value="SPORULATION PROTEIN YDCC"/>
    <property type="match status" value="1"/>
</dbReference>
<protein>
    <recommendedName>
        <fullName evidence="3">Outer membrane lipoprotein carrier protein LolA</fullName>
    </recommendedName>
</protein>
<comment type="caution">
    <text evidence="1">The sequence shown here is derived from an EMBL/GenBank/DDBJ whole genome shotgun (WGS) entry which is preliminary data.</text>
</comment>
<dbReference type="STRING" id="931277.C448_13681"/>
<evidence type="ECO:0008006" key="3">
    <source>
        <dbReference type="Google" id="ProtNLM"/>
    </source>
</evidence>
<dbReference type="eggNOG" id="arCOG02470">
    <property type="taxonomic scope" value="Archaea"/>
</dbReference>
<dbReference type="Proteomes" id="UP000011568">
    <property type="component" value="Unassembled WGS sequence"/>
</dbReference>
<evidence type="ECO:0000313" key="1">
    <source>
        <dbReference type="EMBL" id="EMA40403.1"/>
    </source>
</evidence>
<dbReference type="Gene3D" id="2.50.20.10">
    <property type="entry name" value="Lipoprotein localisation LolA/LolB/LppX"/>
    <property type="match status" value="1"/>
</dbReference>
<sequence>MDDSGTRGRVSPAIALVLLCVVGAVVGGVAFAQSTDGPSGEAILEDTHEKYESAETLTGSADVTVSNASANHTGTVEYALADDEGARVAITTDGRTVAMGTNGSVAWVDSPTLQRAWTVENGSENASELCEAARERAATFDANDSAPGAEKMEAAAANLSATRTGTETVDGTEAYVVSLSHDNESVDAEGTMWVATNDSRLLKARVTDGVNTTTVRYDDQRFNASVHESTFAPPADRTASTTESYDGFDATNEAVDGDLPTLAADGFEFQEATVAGTGDGTIVAQQYADGATNATLVTTDGEQVPYERLNGTSVAVDGTDATAATMDDRTVVVWTDGATTHALVTEGSTDEAVALAEAVE</sequence>
<dbReference type="RefSeq" id="WP_004055532.1">
    <property type="nucleotide sequence ID" value="NZ_AOMC01000152.1"/>
</dbReference>